<feature type="signal peptide" evidence="2">
    <location>
        <begin position="1"/>
        <end position="32"/>
    </location>
</feature>
<protein>
    <submittedName>
        <fullName evidence="4">Uncharacterized protein hdly isoform X4</fullName>
    </submittedName>
</protein>
<evidence type="ECO:0000313" key="4">
    <source>
        <dbReference type="RefSeq" id="XP_070853191.1"/>
    </source>
</evidence>
<feature type="compositionally biased region" description="Low complexity" evidence="1">
    <location>
        <begin position="270"/>
        <end position="287"/>
    </location>
</feature>
<dbReference type="RefSeq" id="XP_070853191.1">
    <property type="nucleotide sequence ID" value="XM_070997090.1"/>
</dbReference>
<evidence type="ECO:0000313" key="3">
    <source>
        <dbReference type="Proteomes" id="UP001652628"/>
    </source>
</evidence>
<evidence type="ECO:0000256" key="2">
    <source>
        <dbReference type="SAM" id="SignalP"/>
    </source>
</evidence>
<feature type="region of interest" description="Disordered" evidence="1">
    <location>
        <begin position="263"/>
        <end position="287"/>
    </location>
</feature>
<organism evidence="3 4">
    <name type="scientific">Drosophila suzukii</name>
    <name type="common">Spotted-wing drosophila fruit fly</name>
    <dbReference type="NCBI Taxonomy" id="28584"/>
    <lineage>
        <taxon>Eukaryota</taxon>
        <taxon>Metazoa</taxon>
        <taxon>Ecdysozoa</taxon>
        <taxon>Arthropoda</taxon>
        <taxon>Hexapoda</taxon>
        <taxon>Insecta</taxon>
        <taxon>Pterygota</taxon>
        <taxon>Neoptera</taxon>
        <taxon>Endopterygota</taxon>
        <taxon>Diptera</taxon>
        <taxon>Brachycera</taxon>
        <taxon>Muscomorpha</taxon>
        <taxon>Ephydroidea</taxon>
        <taxon>Drosophilidae</taxon>
        <taxon>Drosophila</taxon>
        <taxon>Sophophora</taxon>
    </lineage>
</organism>
<dbReference type="GeneID" id="108017422"/>
<feature type="chain" id="PRO_5047083557" evidence="2">
    <location>
        <begin position="33"/>
        <end position="347"/>
    </location>
</feature>
<gene>
    <name evidence="4" type="primary">hdly</name>
</gene>
<feature type="region of interest" description="Disordered" evidence="1">
    <location>
        <begin position="82"/>
        <end position="116"/>
    </location>
</feature>
<name>A0ABM4TT83_DROSZ</name>
<keyword evidence="2" id="KW-0732">Signal</keyword>
<dbReference type="Proteomes" id="UP001652628">
    <property type="component" value="Chromosome 3"/>
</dbReference>
<proteinExistence type="predicted"/>
<reference evidence="4" key="1">
    <citation type="submission" date="2025-08" db="UniProtKB">
        <authorList>
            <consortium name="RefSeq"/>
        </authorList>
    </citation>
    <scope>IDENTIFICATION</scope>
</reference>
<feature type="compositionally biased region" description="Basic residues" evidence="1">
    <location>
        <begin position="92"/>
        <end position="104"/>
    </location>
</feature>
<sequence length="347" mass="39150">MNRTALSTGSTSRRLPALLFVLLLGLVAQTTGRPSPEDESDLAIIPPDTDNVEIHKVKFVNGVMQKDHPVIMYKEDFVSEDYDPTKNESNPVRHKKHKRTHHHRVEPQQENDGDPILFDILPDKPIVLEEDLKAPLVTSIEVAELAGPVKKEAITKHPKKYHSRQRRQTYGQYQNELVLQYYYAKPQKQEVPVLVYYKRLPVAGKPAILSGPLPNRYNPNPPFIENRGEFDLIHESDPAQADFTIYNTTRTTRPPNDLVPLAGFSPPGFPQSESQPAPAPASVSAPRRPFSRTDGFHFPQDHGYQENSTCQRASKLCCSQRNIGSQYECFHHHGCNESISTIISTCS</sequence>
<accession>A0ABM4TT83</accession>
<keyword evidence="3" id="KW-1185">Reference proteome</keyword>
<evidence type="ECO:0000256" key="1">
    <source>
        <dbReference type="SAM" id="MobiDB-lite"/>
    </source>
</evidence>